<organism evidence="7 8">
    <name type="scientific">Desulfocurvibacter africanus subsp. africanus str. Walvis Bay</name>
    <dbReference type="NCBI Taxonomy" id="690850"/>
    <lineage>
        <taxon>Bacteria</taxon>
        <taxon>Pseudomonadati</taxon>
        <taxon>Thermodesulfobacteriota</taxon>
        <taxon>Desulfovibrionia</taxon>
        <taxon>Desulfovibrionales</taxon>
        <taxon>Desulfovibrionaceae</taxon>
        <taxon>Desulfocurvibacter</taxon>
    </lineage>
</organism>
<dbReference type="Proteomes" id="UP000007844">
    <property type="component" value="Chromosome"/>
</dbReference>
<dbReference type="RefSeq" id="WP_014259400.1">
    <property type="nucleotide sequence ID" value="NC_016629.1"/>
</dbReference>
<evidence type="ECO:0000256" key="1">
    <source>
        <dbReference type="ARBA" id="ARBA00004651"/>
    </source>
</evidence>
<proteinExistence type="predicted"/>
<dbReference type="eggNOG" id="COG4603">
    <property type="taxonomic scope" value="Bacteria"/>
</dbReference>
<feature type="transmembrane region" description="Helical" evidence="6">
    <location>
        <begin position="271"/>
        <end position="289"/>
    </location>
</feature>
<feature type="transmembrane region" description="Helical" evidence="6">
    <location>
        <begin position="93"/>
        <end position="111"/>
    </location>
</feature>
<dbReference type="STRING" id="690850.Desaf_1262"/>
<dbReference type="GO" id="GO:0005886">
    <property type="term" value="C:plasma membrane"/>
    <property type="evidence" value="ECO:0007669"/>
    <property type="project" value="UniProtKB-SubCell"/>
</dbReference>
<dbReference type="HOGENOM" id="CLU_040769_0_0_7"/>
<feature type="transmembrane region" description="Helical" evidence="6">
    <location>
        <begin position="322"/>
        <end position="345"/>
    </location>
</feature>
<evidence type="ECO:0000256" key="5">
    <source>
        <dbReference type="ARBA" id="ARBA00023136"/>
    </source>
</evidence>
<accession>F3YYF7</accession>
<name>F3YYF7_DESAF</name>
<gene>
    <name evidence="7" type="ORF">Desaf_1262</name>
</gene>
<keyword evidence="8" id="KW-1185">Reference proteome</keyword>
<feature type="transmembrane region" description="Helical" evidence="6">
    <location>
        <begin position="197"/>
        <end position="215"/>
    </location>
</feature>
<keyword evidence="3 6" id="KW-0812">Transmembrane</keyword>
<feature type="transmembrane region" description="Helical" evidence="6">
    <location>
        <begin position="117"/>
        <end position="138"/>
    </location>
</feature>
<evidence type="ECO:0000313" key="7">
    <source>
        <dbReference type="EMBL" id="EGJ49601.1"/>
    </source>
</evidence>
<feature type="transmembrane region" description="Helical" evidence="6">
    <location>
        <begin position="150"/>
        <end position="169"/>
    </location>
</feature>
<evidence type="ECO:0000256" key="4">
    <source>
        <dbReference type="ARBA" id="ARBA00022989"/>
    </source>
</evidence>
<protein>
    <submittedName>
        <fullName evidence="7">ABC-type transporter, integral membrane subunit</fullName>
    </submittedName>
</protein>
<reference evidence="7 8" key="1">
    <citation type="journal article" date="2011" name="J. Bacteriol.">
        <title>Genome sequence of the mercury-methylating and pleomorphic Desulfovibrio africanus Strain Walvis Bay.</title>
        <authorList>
            <person name="Brown S.D."/>
            <person name="Wall J.D."/>
            <person name="Kucken A.M."/>
            <person name="Gilmour C.C."/>
            <person name="Podar M."/>
            <person name="Brandt C.C."/>
            <person name="Teshima H."/>
            <person name="Detter J.C."/>
            <person name="Han C.S."/>
            <person name="Land M.L."/>
            <person name="Lucas S."/>
            <person name="Han J."/>
            <person name="Pennacchio L."/>
            <person name="Nolan M."/>
            <person name="Pitluck S."/>
            <person name="Woyke T."/>
            <person name="Goodwin L."/>
            <person name="Palumbo A.V."/>
            <person name="Elias D.A."/>
        </authorList>
    </citation>
    <scope>NUCLEOTIDE SEQUENCE [LARGE SCALE GENOMIC DNA]</scope>
    <source>
        <strain evidence="7 8">Walvis Bay</strain>
    </source>
</reference>
<evidence type="ECO:0000313" key="8">
    <source>
        <dbReference type="Proteomes" id="UP000007844"/>
    </source>
</evidence>
<dbReference type="EMBL" id="CP003221">
    <property type="protein sequence ID" value="EGJ49601.1"/>
    <property type="molecule type" value="Genomic_DNA"/>
</dbReference>
<dbReference type="AlphaFoldDB" id="F3YYF7"/>
<feature type="transmembrane region" description="Helical" evidence="6">
    <location>
        <begin position="296"/>
        <end position="316"/>
    </location>
</feature>
<comment type="subcellular location">
    <subcellularLocation>
        <location evidence="1">Cell membrane</location>
        <topology evidence="1">Multi-pass membrane protein</topology>
    </subcellularLocation>
</comment>
<evidence type="ECO:0000256" key="2">
    <source>
        <dbReference type="ARBA" id="ARBA00022475"/>
    </source>
</evidence>
<dbReference type="GO" id="GO:0022857">
    <property type="term" value="F:transmembrane transporter activity"/>
    <property type="evidence" value="ECO:0007669"/>
    <property type="project" value="InterPro"/>
</dbReference>
<evidence type="ECO:0000256" key="3">
    <source>
        <dbReference type="ARBA" id="ARBA00022692"/>
    </source>
</evidence>
<feature type="transmembrane region" description="Helical" evidence="6">
    <location>
        <begin position="241"/>
        <end position="265"/>
    </location>
</feature>
<sequence length="351" mass="37934" precursor="true">MRLTVTKRQEPWKWGSCLIFPAALALALGLSALLLALHGKPPLEGMRLLFEGAFGSMHSLEDSLRKAVPLFLASLGVAVTFRMQVWNIGAEGQFALGCIGATWAVLTFPNLPMPLMLTLMLLCAAAAGALWALVPALLKTRLGVSEIITSLMLNYIGILLLEYLVYGPWKDPASFGFPMTIEFPVAATIPRLPGTRLHWGLALCAVFAVLIHVLFRHTRIGYELRASGSGARASRYARMNYNFLVVLSMLICGSLAGIAGFVEISAVVGRLQPSVMAGYGFTAIVVAWLSRLQPLVIALVSVLLAGLRVGVENLMLDLQVPAAFGGIIEGLVLLTVLSGQFFLIYRIKRVE</sequence>
<keyword evidence="4 6" id="KW-1133">Transmembrane helix</keyword>
<dbReference type="PANTHER" id="PTHR47089">
    <property type="entry name" value="ABC TRANSPORTER, PERMEASE PROTEIN"/>
    <property type="match status" value="1"/>
</dbReference>
<dbReference type="KEGG" id="daf:Desaf_1262"/>
<keyword evidence="2" id="KW-1003">Cell membrane</keyword>
<evidence type="ECO:0000256" key="6">
    <source>
        <dbReference type="SAM" id="Phobius"/>
    </source>
</evidence>
<dbReference type="InterPro" id="IPR001851">
    <property type="entry name" value="ABC_transp_permease"/>
</dbReference>
<dbReference type="CDD" id="cd06580">
    <property type="entry name" value="TM_PBP1_transp_TpRbsC_like"/>
    <property type="match status" value="1"/>
</dbReference>
<dbReference type="Pfam" id="PF02653">
    <property type="entry name" value="BPD_transp_2"/>
    <property type="match status" value="1"/>
</dbReference>
<dbReference type="PANTHER" id="PTHR47089:SF1">
    <property type="entry name" value="GUANOSINE ABC TRANSPORTER PERMEASE PROTEIN NUPP"/>
    <property type="match status" value="1"/>
</dbReference>
<keyword evidence="5 6" id="KW-0472">Membrane</keyword>